<protein>
    <submittedName>
        <fullName evidence="3">Smg4_UPF3 domain-containing protein</fullName>
    </submittedName>
</protein>
<evidence type="ECO:0000313" key="2">
    <source>
        <dbReference type="Proteomes" id="UP000038045"/>
    </source>
</evidence>
<sequence length="201" mass="22290">MHNNDSIEVVQEKKAQFRVHFKNPENTYKKSFEAVNKMNKVTPVKNPSNKDVKDGKGKDGGDKKPAGNYISLATKKNANSVNAPKVIGTKDIPENNKPVRVNPVSSDKPNHNGIKRNSSPPIRKVQFPTNVPSKQPSPPATNDGHDKGKAEVQIKPHPEVPIKPSPSPVIKKSEKPTKQNHKEEKKKEPEAEYANLDCLNF</sequence>
<dbReference type="AlphaFoldDB" id="A0A0N4ZJT6"/>
<feature type="region of interest" description="Disordered" evidence="1">
    <location>
        <begin position="38"/>
        <end position="201"/>
    </location>
</feature>
<reference evidence="3" key="1">
    <citation type="submission" date="2017-02" db="UniProtKB">
        <authorList>
            <consortium name="WormBaseParasite"/>
        </authorList>
    </citation>
    <scope>IDENTIFICATION</scope>
</reference>
<evidence type="ECO:0000256" key="1">
    <source>
        <dbReference type="SAM" id="MobiDB-lite"/>
    </source>
</evidence>
<feature type="compositionally biased region" description="Basic and acidic residues" evidence="1">
    <location>
        <begin position="48"/>
        <end position="65"/>
    </location>
</feature>
<feature type="compositionally biased region" description="Basic and acidic residues" evidence="1">
    <location>
        <begin position="143"/>
        <end position="160"/>
    </location>
</feature>
<name>A0A0N4ZJT6_PARTI</name>
<dbReference type="Proteomes" id="UP000038045">
    <property type="component" value="Unplaced"/>
</dbReference>
<feature type="compositionally biased region" description="Basic and acidic residues" evidence="1">
    <location>
        <begin position="171"/>
        <end position="190"/>
    </location>
</feature>
<dbReference type="WBParaSite" id="PTRK_0000832000.1">
    <property type="protein sequence ID" value="PTRK_0000832000.1"/>
    <property type="gene ID" value="PTRK_0000832000"/>
</dbReference>
<proteinExistence type="predicted"/>
<organism evidence="2 3">
    <name type="scientific">Parastrongyloides trichosuri</name>
    <name type="common">Possum-specific nematode worm</name>
    <dbReference type="NCBI Taxonomy" id="131310"/>
    <lineage>
        <taxon>Eukaryota</taxon>
        <taxon>Metazoa</taxon>
        <taxon>Ecdysozoa</taxon>
        <taxon>Nematoda</taxon>
        <taxon>Chromadorea</taxon>
        <taxon>Rhabditida</taxon>
        <taxon>Tylenchina</taxon>
        <taxon>Panagrolaimomorpha</taxon>
        <taxon>Strongyloidoidea</taxon>
        <taxon>Strongyloididae</taxon>
        <taxon>Parastrongyloides</taxon>
    </lineage>
</organism>
<evidence type="ECO:0000313" key="3">
    <source>
        <dbReference type="WBParaSite" id="PTRK_0000832000.1"/>
    </source>
</evidence>
<keyword evidence="2" id="KW-1185">Reference proteome</keyword>
<accession>A0A0N4ZJT6</accession>